<evidence type="ECO:0000313" key="2">
    <source>
        <dbReference type="EMBL" id="ALL68103.1"/>
    </source>
</evidence>
<evidence type="ECO:0000313" key="3">
    <source>
        <dbReference type="Proteomes" id="UP000019146"/>
    </source>
</evidence>
<reference evidence="2 3" key="1">
    <citation type="journal article" date="2014" name="Genome Announc.">
        <title>Draft Genome Sequence of the Haloacid-Degrading Burkholderia caribensis Strain MBA4.</title>
        <authorList>
            <person name="Pan Y."/>
            <person name="Kong K.F."/>
            <person name="Tsang J.S."/>
        </authorList>
    </citation>
    <scope>NUCLEOTIDE SEQUENCE [LARGE SCALE GENOMIC DNA]</scope>
    <source>
        <strain evidence="2 3">MBA4</strain>
    </source>
</reference>
<evidence type="ECO:0000256" key="1">
    <source>
        <dbReference type="SAM" id="SignalP"/>
    </source>
</evidence>
<accession>A0A0P0RHD2</accession>
<organism evidence="2 3">
    <name type="scientific">Paraburkholderia caribensis MBA4</name>
    <dbReference type="NCBI Taxonomy" id="1323664"/>
    <lineage>
        <taxon>Bacteria</taxon>
        <taxon>Pseudomonadati</taxon>
        <taxon>Pseudomonadota</taxon>
        <taxon>Betaproteobacteria</taxon>
        <taxon>Burkholderiales</taxon>
        <taxon>Burkholderiaceae</taxon>
        <taxon>Paraburkholderia</taxon>
    </lineage>
</organism>
<evidence type="ECO:0008006" key="4">
    <source>
        <dbReference type="Google" id="ProtNLM"/>
    </source>
</evidence>
<feature type="signal peptide" evidence="1">
    <location>
        <begin position="1"/>
        <end position="21"/>
    </location>
</feature>
<dbReference type="Gene3D" id="2.40.160.170">
    <property type="match status" value="1"/>
</dbReference>
<gene>
    <name evidence="2" type="ORF">K788_0000786</name>
</gene>
<name>A0A0P0RHD2_9BURK</name>
<dbReference type="RefSeq" id="WP_035998920.1">
    <property type="nucleotide sequence ID" value="NZ_CP012747.1"/>
</dbReference>
<dbReference type="EMBL" id="CP012747">
    <property type="protein sequence ID" value="ALL68103.1"/>
    <property type="molecule type" value="Genomic_DNA"/>
</dbReference>
<dbReference type="AlphaFoldDB" id="A0A0P0RHD2"/>
<dbReference type="Proteomes" id="UP000019146">
    <property type="component" value="Chromosome 2"/>
</dbReference>
<keyword evidence="1" id="KW-0732">Signal</keyword>
<proteinExistence type="predicted"/>
<dbReference type="KEGG" id="bcai:K788_0000786"/>
<feature type="chain" id="PRO_5006054318" description="Outer membrane protein" evidence="1">
    <location>
        <begin position="22"/>
        <end position="216"/>
    </location>
</feature>
<dbReference type="GeneID" id="69971856"/>
<protein>
    <recommendedName>
        <fullName evidence="4">Outer membrane protein</fullName>
    </recommendedName>
</protein>
<sequence length="216" mass="23166">MKRLLVTLVAGFTLSAPVAHAHEIYGQVGTEGLGIGFSEPLGTRNNIRAEFNGFALSHDFSAGGLNYDGKARIYHGGLYLDFFPAPATVPFRITAGMLIGGDNVSGDANSPSGTVNINGTDYATNGETVHAKAKYPTVRPYIGIGFGHTPVAQKGFSAFFDAGVTYGRPHVTLDVPADIVAEAGQANVDQERQDLQDKADKWRWYPIVKVGVTYRF</sequence>